<dbReference type="RefSeq" id="WP_124875839.1">
    <property type="nucleotide sequence ID" value="NZ_CP034188.1"/>
</dbReference>
<dbReference type="KEGG" id="dph:EHF33_20710"/>
<sequence>MTSIADRLRERNVRTIYIHIDTAELRDDPPTEGAESWLPFTIQRVNQQQLQRDGMWLVYAEHELEQEGRKDLKAAQMEEAAHLKDLTPDERMRRRQPAPTPDTEASVVRTYLADRANVMVTLLEGMVSPAYAEVKDVIKPYERTLVTAIVNFSGAPHDPKAPRASLPS</sequence>
<feature type="region of interest" description="Disordered" evidence="1">
    <location>
        <begin position="81"/>
        <end position="104"/>
    </location>
</feature>
<feature type="compositionally biased region" description="Basic and acidic residues" evidence="1">
    <location>
        <begin position="81"/>
        <end position="92"/>
    </location>
</feature>
<dbReference type="Proteomes" id="UP000276417">
    <property type="component" value="Plasmid unnamed4"/>
</dbReference>
<keyword evidence="2" id="KW-0614">Plasmid</keyword>
<evidence type="ECO:0000313" key="2">
    <source>
        <dbReference type="EMBL" id="AZI45334.1"/>
    </source>
</evidence>
<proteinExistence type="predicted"/>
<name>A0A3G8YS31_9DEIO</name>
<reference evidence="2 3" key="1">
    <citation type="submission" date="2018-11" db="EMBL/GenBank/DDBJ databases">
        <title>Deinococcus shelandsis sp. nov., isolated from South Shetland Islands soil of Antarctica.</title>
        <authorList>
            <person name="Tian J."/>
        </authorList>
    </citation>
    <scope>NUCLEOTIDE SEQUENCE [LARGE SCALE GENOMIC DNA]</scope>
    <source>
        <strain evidence="2 3">S14-83T</strain>
        <plasmid evidence="2 3">unnamed4</plasmid>
    </source>
</reference>
<dbReference type="AlphaFoldDB" id="A0A3G8YS31"/>
<keyword evidence="3" id="KW-1185">Reference proteome</keyword>
<geneLocation type="plasmid" evidence="2 3">
    <name>unnamed4</name>
</geneLocation>
<dbReference type="EMBL" id="CP034188">
    <property type="protein sequence ID" value="AZI45334.1"/>
    <property type="molecule type" value="Genomic_DNA"/>
</dbReference>
<evidence type="ECO:0000313" key="3">
    <source>
        <dbReference type="Proteomes" id="UP000276417"/>
    </source>
</evidence>
<organism evidence="2 3">
    <name type="scientific">Deinococcus psychrotolerans</name>
    <dbReference type="NCBI Taxonomy" id="2489213"/>
    <lineage>
        <taxon>Bacteria</taxon>
        <taxon>Thermotogati</taxon>
        <taxon>Deinococcota</taxon>
        <taxon>Deinococci</taxon>
        <taxon>Deinococcales</taxon>
        <taxon>Deinococcaceae</taxon>
        <taxon>Deinococcus</taxon>
    </lineage>
</organism>
<evidence type="ECO:0000256" key="1">
    <source>
        <dbReference type="SAM" id="MobiDB-lite"/>
    </source>
</evidence>
<gene>
    <name evidence="2" type="ORF">EHF33_20710</name>
</gene>
<accession>A0A3G8YS31</accession>
<protein>
    <submittedName>
        <fullName evidence="2">Uncharacterized protein</fullName>
    </submittedName>
</protein>